<evidence type="ECO:0000313" key="2">
    <source>
        <dbReference type="EMBL" id="MBB5057283.1"/>
    </source>
</evidence>
<keyword evidence="2" id="KW-0808">Transferase</keyword>
<dbReference type="InterPro" id="IPR001296">
    <property type="entry name" value="Glyco_trans_1"/>
</dbReference>
<protein>
    <submittedName>
        <fullName evidence="2">Glycosyltransferase involved in cell wall biosynthesis</fullName>
    </submittedName>
</protein>
<dbReference type="Proteomes" id="UP000540989">
    <property type="component" value="Unassembled WGS sequence"/>
</dbReference>
<gene>
    <name evidence="2" type="ORF">HDF16_001968</name>
</gene>
<dbReference type="PANTHER" id="PTHR46401:SF8">
    <property type="entry name" value="BLL6006 PROTEIN"/>
    <property type="match status" value="1"/>
</dbReference>
<dbReference type="RefSeq" id="WP_184215904.1">
    <property type="nucleotide sequence ID" value="NZ_JACHIP010000002.1"/>
</dbReference>
<dbReference type="GO" id="GO:0016757">
    <property type="term" value="F:glycosyltransferase activity"/>
    <property type="evidence" value="ECO:0007669"/>
    <property type="project" value="InterPro"/>
</dbReference>
<feature type="domain" description="Glycosyl transferase family 1" evidence="1">
    <location>
        <begin position="216"/>
        <end position="358"/>
    </location>
</feature>
<dbReference type="SUPFAM" id="SSF53756">
    <property type="entry name" value="UDP-Glycosyltransferase/glycogen phosphorylase"/>
    <property type="match status" value="1"/>
</dbReference>
<dbReference type="PANTHER" id="PTHR46401">
    <property type="entry name" value="GLYCOSYLTRANSFERASE WBBK-RELATED"/>
    <property type="match status" value="1"/>
</dbReference>
<evidence type="ECO:0000313" key="3">
    <source>
        <dbReference type="Proteomes" id="UP000540989"/>
    </source>
</evidence>
<evidence type="ECO:0000259" key="1">
    <source>
        <dbReference type="Pfam" id="PF00534"/>
    </source>
</evidence>
<comment type="caution">
    <text evidence="2">The sequence shown here is derived from an EMBL/GenBank/DDBJ whole genome shotgun (WGS) entry which is preliminary data.</text>
</comment>
<proteinExistence type="predicted"/>
<dbReference type="AlphaFoldDB" id="A0A7W7ZCL9"/>
<dbReference type="EMBL" id="JACHIP010000002">
    <property type="protein sequence ID" value="MBB5057283.1"/>
    <property type="molecule type" value="Genomic_DNA"/>
</dbReference>
<dbReference type="Pfam" id="PF00534">
    <property type="entry name" value="Glycos_transf_1"/>
    <property type="match status" value="1"/>
</dbReference>
<accession>A0A7W7ZCL9</accession>
<dbReference type="Gene3D" id="3.40.50.2000">
    <property type="entry name" value="Glycogen Phosphorylase B"/>
    <property type="match status" value="1"/>
</dbReference>
<organism evidence="2 3">
    <name type="scientific">Granulicella aggregans</name>
    <dbReference type="NCBI Taxonomy" id="474949"/>
    <lineage>
        <taxon>Bacteria</taxon>
        <taxon>Pseudomonadati</taxon>
        <taxon>Acidobacteriota</taxon>
        <taxon>Terriglobia</taxon>
        <taxon>Terriglobales</taxon>
        <taxon>Acidobacteriaceae</taxon>
        <taxon>Granulicella</taxon>
    </lineage>
</organism>
<reference evidence="2 3" key="1">
    <citation type="submission" date="2020-08" db="EMBL/GenBank/DDBJ databases">
        <title>Genomic Encyclopedia of Type Strains, Phase IV (KMG-V): Genome sequencing to study the core and pangenomes of soil and plant-associated prokaryotes.</title>
        <authorList>
            <person name="Whitman W."/>
        </authorList>
    </citation>
    <scope>NUCLEOTIDE SEQUENCE [LARGE SCALE GENOMIC DNA]</scope>
    <source>
        <strain evidence="2 3">M8UP14</strain>
    </source>
</reference>
<sequence>MEEEFAVTKNESTRVGFLLPLGYWVGGRNYLKNLFAAIRMLPGNPIVPVIFTGKRQGNNTEDFPGVEVIRTSMLDRRSPTAILRKGILKASGHDILLQKSLQKHGVSVLSHCIHPVYLGMRQRIKIIGWIADFQHVHLPELFTLEDRNHRDLEFKQICAQSDKIILSSACAYEDLRAFAPEHIDTAELLRFVASPTPLQGAASLPELQRLYTFTGPYFLLPNQFWAHKNHRVVISALQRLKSNREPLLVLAAGSPTDYRNSSFFSDLMKYALECDVLDCFRVLGQIPFDHLFGLMQHATAFINPSRFEGWSTSVEEAKSLGKQIVLSDIPVHREQAPPGGFFFPAEDPDALAKAMKAAHDRYDGVRDSALRTAAAAHFPTRQREFGETYLRIVEDTLGRKANEL</sequence>
<name>A0A7W7ZCL9_9BACT</name>
<keyword evidence="3" id="KW-1185">Reference proteome</keyword>
<dbReference type="CDD" id="cd03809">
    <property type="entry name" value="GT4_MtfB-like"/>
    <property type="match status" value="1"/>
</dbReference>